<dbReference type="InterPro" id="IPR001150">
    <property type="entry name" value="Gly_radical"/>
</dbReference>
<dbReference type="GO" id="GO:0003824">
    <property type="term" value="F:catalytic activity"/>
    <property type="evidence" value="ECO:0007669"/>
    <property type="project" value="InterPro"/>
</dbReference>
<gene>
    <name evidence="3" type="primary">grcA_3</name>
    <name evidence="3" type="ORF">SDC9_194637</name>
</gene>
<proteinExistence type="predicted"/>
<dbReference type="PANTHER" id="PTHR43641">
    <property type="entry name" value="FORMATE ACETYLTRANSFERASE 3-RELATED"/>
    <property type="match status" value="1"/>
</dbReference>
<sequence>MLTVSLTRNGLDRDILAALEQAFLETGVEMLQLNCVNPDELRDAVEHPEAHPDLVVRLYGYSARFAKLAPEQQQEFISRQLY</sequence>
<evidence type="ECO:0000259" key="2">
    <source>
        <dbReference type="PROSITE" id="PS51149"/>
    </source>
</evidence>
<dbReference type="EMBL" id="VSSQ01108199">
    <property type="protein sequence ID" value="MPN47037.1"/>
    <property type="molecule type" value="Genomic_DNA"/>
</dbReference>
<dbReference type="GO" id="GO:0005829">
    <property type="term" value="C:cytosol"/>
    <property type="evidence" value="ECO:0007669"/>
    <property type="project" value="TreeGrafter"/>
</dbReference>
<dbReference type="AlphaFoldDB" id="A0A645I6S7"/>
<keyword evidence="1" id="KW-0556">Organic radical</keyword>
<dbReference type="PANTHER" id="PTHR43641:SF2">
    <property type="entry name" value="DEHYDRATASE YBIW-RELATED"/>
    <property type="match status" value="1"/>
</dbReference>
<reference evidence="3" key="1">
    <citation type="submission" date="2019-08" db="EMBL/GenBank/DDBJ databases">
        <authorList>
            <person name="Kucharzyk K."/>
            <person name="Murdoch R.W."/>
            <person name="Higgins S."/>
            <person name="Loffler F."/>
        </authorList>
    </citation>
    <scope>NUCLEOTIDE SEQUENCE</scope>
</reference>
<dbReference type="PROSITE" id="PS51149">
    <property type="entry name" value="GLY_RADICAL_2"/>
    <property type="match status" value="1"/>
</dbReference>
<name>A0A645I6S7_9ZZZZ</name>
<dbReference type="SUPFAM" id="SSF51998">
    <property type="entry name" value="PFL-like glycyl radical enzymes"/>
    <property type="match status" value="1"/>
</dbReference>
<organism evidence="3">
    <name type="scientific">bioreactor metagenome</name>
    <dbReference type="NCBI Taxonomy" id="1076179"/>
    <lineage>
        <taxon>unclassified sequences</taxon>
        <taxon>metagenomes</taxon>
        <taxon>ecological metagenomes</taxon>
    </lineage>
</organism>
<dbReference type="Gene3D" id="3.20.70.20">
    <property type="match status" value="1"/>
</dbReference>
<comment type="caution">
    <text evidence="3">The sequence shown here is derived from an EMBL/GenBank/DDBJ whole genome shotgun (WGS) entry which is preliminary data.</text>
</comment>
<feature type="domain" description="Glycine radical" evidence="2">
    <location>
        <begin position="1"/>
        <end position="82"/>
    </location>
</feature>
<protein>
    <submittedName>
        <fullName evidence="3">Autonomous glycyl radical cofactor</fullName>
    </submittedName>
</protein>
<dbReference type="Pfam" id="PF01228">
    <property type="entry name" value="Gly_radical"/>
    <property type="match status" value="1"/>
</dbReference>
<evidence type="ECO:0000256" key="1">
    <source>
        <dbReference type="ARBA" id="ARBA00022818"/>
    </source>
</evidence>
<evidence type="ECO:0000313" key="3">
    <source>
        <dbReference type="EMBL" id="MPN47037.1"/>
    </source>
</evidence>
<accession>A0A645I6S7</accession>
<dbReference type="InterPro" id="IPR051215">
    <property type="entry name" value="GRE"/>
</dbReference>